<dbReference type="CDD" id="cd14332">
    <property type="entry name" value="UBA_RuvA_C"/>
    <property type="match status" value="1"/>
</dbReference>
<dbReference type="GO" id="GO:0006281">
    <property type="term" value="P:DNA repair"/>
    <property type="evidence" value="ECO:0007669"/>
    <property type="project" value="UniProtKB-UniRule"/>
</dbReference>
<keyword evidence="2 6" id="KW-0227">DNA damage</keyword>
<dbReference type="SUPFAM" id="SSF50249">
    <property type="entry name" value="Nucleic acid-binding proteins"/>
    <property type="match status" value="1"/>
</dbReference>
<keyword evidence="4 6" id="KW-0233">DNA recombination</keyword>
<dbReference type="SMART" id="SM00278">
    <property type="entry name" value="HhH1"/>
    <property type="match status" value="2"/>
</dbReference>
<evidence type="ECO:0000256" key="6">
    <source>
        <dbReference type="HAMAP-Rule" id="MF_00031"/>
    </source>
</evidence>
<reference evidence="8 9" key="1">
    <citation type="submission" date="2019-03" db="EMBL/GenBank/DDBJ databases">
        <title>Genomic Encyclopedia of Type Strains, Phase IV (KMG-IV): sequencing the most valuable type-strain genomes for metagenomic binning, comparative biology and taxonomic classification.</title>
        <authorList>
            <person name="Goeker M."/>
        </authorList>
    </citation>
    <scope>NUCLEOTIDE SEQUENCE [LARGE SCALE GENOMIC DNA]</scope>
    <source>
        <strain evidence="8 9">DSM 28867</strain>
    </source>
</reference>
<keyword evidence="8" id="KW-0067">ATP-binding</keyword>
<dbReference type="EMBL" id="SODD01000038">
    <property type="protein sequence ID" value="TDW14585.1"/>
    <property type="molecule type" value="Genomic_DNA"/>
</dbReference>
<keyword evidence="8" id="KW-0378">Hydrolase</keyword>
<keyword evidence="8" id="KW-0547">Nucleotide-binding</keyword>
<dbReference type="Gene3D" id="1.10.8.10">
    <property type="entry name" value="DNA helicase RuvA subunit, C-terminal domain"/>
    <property type="match status" value="1"/>
</dbReference>
<keyword evidence="9" id="KW-1185">Reference proteome</keyword>
<dbReference type="InterPro" id="IPR013849">
    <property type="entry name" value="DNA_helicase_Holl-junc_RuvA_I"/>
</dbReference>
<dbReference type="OrthoDB" id="5293449at2"/>
<comment type="subcellular location">
    <subcellularLocation>
        <location evidence="6">Cytoplasm</location>
    </subcellularLocation>
</comment>
<evidence type="ECO:0000256" key="2">
    <source>
        <dbReference type="ARBA" id="ARBA00022763"/>
    </source>
</evidence>
<evidence type="ECO:0000313" key="9">
    <source>
        <dbReference type="Proteomes" id="UP000294743"/>
    </source>
</evidence>
<comment type="subunit">
    <text evidence="6">Homotetramer. Forms an RuvA(8)-RuvB(12)-Holliday junction (HJ) complex. HJ DNA is sandwiched between 2 RuvA tetramers; dsDNA enters through RuvA and exits via RuvB. An RuvB hexamer assembles on each DNA strand where it exits the tetramer. Each RuvB hexamer is contacted by two RuvA subunits (via domain III) on 2 adjacent RuvB subunits; this complex drives branch migration. In the full resolvosome a probable DNA-RuvA(4)-RuvB(12)-RuvC(2) complex forms which resolves the HJ.</text>
</comment>
<sequence>MIAFIRGKVFRYTSDYAIVDCNGVGYKIFMPNPTTLNLQQEVLIYTYEHIREDAQILFGFCSLEEQELFERLISVKGIGPKIAINALAAGGISTIVEAIESGNMAYLKSLPGIGNKAASQIVLDLKGKLVEANDDVKDNDELLDAIDALKSLGYKPKEVNMIVKELRKSSATTVDAYIKEALSIMAKQKGV</sequence>
<accession>A0A4R7ZC81</accession>
<dbReference type="Proteomes" id="UP000294743">
    <property type="component" value="Unassembled WGS sequence"/>
</dbReference>
<dbReference type="InterPro" id="IPR003583">
    <property type="entry name" value="Hlx-hairpin-Hlx_DNA-bd_motif"/>
</dbReference>
<dbReference type="GO" id="GO:0000400">
    <property type="term" value="F:four-way junction DNA binding"/>
    <property type="evidence" value="ECO:0007669"/>
    <property type="project" value="UniProtKB-UniRule"/>
</dbReference>
<dbReference type="Pfam" id="PF14520">
    <property type="entry name" value="HHH_5"/>
    <property type="match status" value="1"/>
</dbReference>
<evidence type="ECO:0000313" key="8">
    <source>
        <dbReference type="EMBL" id="TDW14585.1"/>
    </source>
</evidence>
<dbReference type="SUPFAM" id="SSF47781">
    <property type="entry name" value="RuvA domain 2-like"/>
    <property type="match status" value="1"/>
</dbReference>
<dbReference type="InterPro" id="IPR012340">
    <property type="entry name" value="NA-bd_OB-fold"/>
</dbReference>
<gene>
    <name evidence="6" type="primary">ruvA</name>
    <name evidence="8" type="ORF">EDD63_13812</name>
</gene>
<dbReference type="InterPro" id="IPR011114">
    <property type="entry name" value="RuvA_C"/>
</dbReference>
<organism evidence="8 9">
    <name type="scientific">Breznakia blatticola</name>
    <dbReference type="NCBI Taxonomy" id="1754012"/>
    <lineage>
        <taxon>Bacteria</taxon>
        <taxon>Bacillati</taxon>
        <taxon>Bacillota</taxon>
        <taxon>Erysipelotrichia</taxon>
        <taxon>Erysipelotrichales</taxon>
        <taxon>Erysipelotrichaceae</taxon>
        <taxon>Breznakia</taxon>
    </lineage>
</organism>
<dbReference type="GO" id="GO:0048476">
    <property type="term" value="C:Holliday junction resolvase complex"/>
    <property type="evidence" value="ECO:0007669"/>
    <property type="project" value="UniProtKB-UniRule"/>
</dbReference>
<dbReference type="InterPro" id="IPR010994">
    <property type="entry name" value="RuvA_2-like"/>
</dbReference>
<dbReference type="AlphaFoldDB" id="A0A4R7ZC81"/>
<comment type="caution">
    <text evidence="8">The sequence shown here is derived from an EMBL/GenBank/DDBJ whole genome shotgun (WGS) entry which is preliminary data.</text>
</comment>
<evidence type="ECO:0000256" key="4">
    <source>
        <dbReference type="ARBA" id="ARBA00023172"/>
    </source>
</evidence>
<dbReference type="GO" id="GO:0005737">
    <property type="term" value="C:cytoplasm"/>
    <property type="evidence" value="ECO:0007669"/>
    <property type="project" value="UniProtKB-SubCell"/>
</dbReference>
<evidence type="ECO:0000259" key="7">
    <source>
        <dbReference type="SMART" id="SM00278"/>
    </source>
</evidence>
<dbReference type="Pfam" id="PF01330">
    <property type="entry name" value="RuvA_N"/>
    <property type="match status" value="1"/>
</dbReference>
<dbReference type="Gene3D" id="1.10.150.20">
    <property type="entry name" value="5' to 3' exonuclease, C-terminal subdomain"/>
    <property type="match status" value="1"/>
</dbReference>
<dbReference type="InterPro" id="IPR000085">
    <property type="entry name" value="RuvA"/>
</dbReference>
<dbReference type="GO" id="GO:0005524">
    <property type="term" value="F:ATP binding"/>
    <property type="evidence" value="ECO:0007669"/>
    <property type="project" value="InterPro"/>
</dbReference>
<dbReference type="RefSeq" id="WP_134170670.1">
    <property type="nucleotide sequence ID" value="NZ_SODD01000038.1"/>
</dbReference>
<keyword evidence="5 6" id="KW-0234">DNA repair</keyword>
<feature type="region of interest" description="Domain III" evidence="6">
    <location>
        <begin position="137"/>
        <end position="191"/>
    </location>
</feature>
<dbReference type="SUPFAM" id="SSF46929">
    <property type="entry name" value="DNA helicase RuvA subunit, C-terminal domain"/>
    <property type="match status" value="1"/>
</dbReference>
<comment type="function">
    <text evidence="6">The RuvA-RuvB-RuvC complex processes Holliday junction (HJ) DNA during genetic recombination and DNA repair, while the RuvA-RuvB complex plays an important role in the rescue of blocked DNA replication forks via replication fork reversal (RFR). RuvA specifically binds to HJ cruciform DNA, conferring on it an open structure. The RuvB hexamer acts as an ATP-dependent pump, pulling dsDNA into and through the RuvAB complex. HJ branch migration allows RuvC to scan DNA until it finds its consensus sequence, where it cleaves and resolves the cruciform DNA.</text>
</comment>
<protein>
    <recommendedName>
        <fullName evidence="6">Holliday junction branch migration complex subunit RuvA</fullName>
    </recommendedName>
</protein>
<dbReference type="NCBIfam" id="TIGR00084">
    <property type="entry name" value="ruvA"/>
    <property type="match status" value="1"/>
</dbReference>
<evidence type="ECO:0000256" key="1">
    <source>
        <dbReference type="ARBA" id="ARBA00022490"/>
    </source>
</evidence>
<comment type="similarity">
    <text evidence="6">Belongs to the RuvA family.</text>
</comment>
<keyword evidence="8" id="KW-0347">Helicase</keyword>
<evidence type="ECO:0000256" key="5">
    <source>
        <dbReference type="ARBA" id="ARBA00023204"/>
    </source>
</evidence>
<name>A0A4R7ZC81_9FIRM</name>
<keyword evidence="3 6" id="KW-0238">DNA-binding</keyword>
<dbReference type="GO" id="GO:0009379">
    <property type="term" value="C:Holliday junction helicase complex"/>
    <property type="evidence" value="ECO:0007669"/>
    <property type="project" value="InterPro"/>
</dbReference>
<dbReference type="GO" id="GO:0009378">
    <property type="term" value="F:four-way junction helicase activity"/>
    <property type="evidence" value="ECO:0007669"/>
    <property type="project" value="InterPro"/>
</dbReference>
<evidence type="ECO:0000256" key="3">
    <source>
        <dbReference type="ARBA" id="ARBA00023125"/>
    </source>
</evidence>
<comment type="caution">
    <text evidence="6">Lacks conserved residue(s) required for the propagation of feature annotation.</text>
</comment>
<dbReference type="Gene3D" id="2.40.50.140">
    <property type="entry name" value="Nucleic acid-binding proteins"/>
    <property type="match status" value="1"/>
</dbReference>
<dbReference type="GO" id="GO:0006310">
    <property type="term" value="P:DNA recombination"/>
    <property type="evidence" value="ECO:0007669"/>
    <property type="project" value="UniProtKB-UniRule"/>
</dbReference>
<dbReference type="Pfam" id="PF07499">
    <property type="entry name" value="RuvA_C"/>
    <property type="match status" value="1"/>
</dbReference>
<dbReference type="HAMAP" id="MF_00031">
    <property type="entry name" value="DNA_HJ_migration_RuvA"/>
    <property type="match status" value="1"/>
</dbReference>
<proteinExistence type="inferred from homology"/>
<keyword evidence="1 6" id="KW-0963">Cytoplasm</keyword>
<comment type="domain">
    <text evidence="6">Has three domains with a flexible linker between the domains II and III and assumes an 'L' shape. Domain III is highly mobile and contacts RuvB.</text>
</comment>
<feature type="domain" description="Helix-hairpin-helix DNA-binding motif class 1" evidence="7">
    <location>
        <begin position="105"/>
        <end position="124"/>
    </location>
</feature>
<dbReference type="InterPro" id="IPR036267">
    <property type="entry name" value="RuvA_C_sf"/>
</dbReference>
<feature type="domain" description="Helix-hairpin-helix DNA-binding motif class 1" evidence="7">
    <location>
        <begin position="70"/>
        <end position="89"/>
    </location>
</feature>